<accession>A0ABN9EUQ8</accession>
<name>A0ABN9EUQ8_9NEOB</name>
<proteinExistence type="predicted"/>
<reference evidence="1" key="1">
    <citation type="submission" date="2023-05" db="EMBL/GenBank/DDBJ databases">
        <authorList>
            <person name="Stuckert A."/>
        </authorList>
    </citation>
    <scope>NUCLEOTIDE SEQUENCE</scope>
</reference>
<organism evidence="1 2">
    <name type="scientific">Staurois parvus</name>
    <dbReference type="NCBI Taxonomy" id="386267"/>
    <lineage>
        <taxon>Eukaryota</taxon>
        <taxon>Metazoa</taxon>
        <taxon>Chordata</taxon>
        <taxon>Craniata</taxon>
        <taxon>Vertebrata</taxon>
        <taxon>Euteleostomi</taxon>
        <taxon>Amphibia</taxon>
        <taxon>Batrachia</taxon>
        <taxon>Anura</taxon>
        <taxon>Neobatrachia</taxon>
        <taxon>Ranoidea</taxon>
        <taxon>Ranidae</taxon>
        <taxon>Staurois</taxon>
    </lineage>
</organism>
<comment type="caution">
    <text evidence="1">The sequence shown here is derived from an EMBL/GenBank/DDBJ whole genome shotgun (WGS) entry which is preliminary data.</text>
</comment>
<dbReference type="EMBL" id="CATNWA010015956">
    <property type="protein sequence ID" value="CAI9588477.1"/>
    <property type="molecule type" value="Genomic_DNA"/>
</dbReference>
<sequence>MSCQSALVPGSTVFFYIHSSNLELRGRYSKACPKKVTEYINCFEAFLSLGKDTGAP</sequence>
<protein>
    <submittedName>
        <fullName evidence="1">Uncharacterized protein</fullName>
    </submittedName>
</protein>
<evidence type="ECO:0000313" key="2">
    <source>
        <dbReference type="Proteomes" id="UP001162483"/>
    </source>
</evidence>
<evidence type="ECO:0000313" key="1">
    <source>
        <dbReference type="EMBL" id="CAI9588477.1"/>
    </source>
</evidence>
<dbReference type="Proteomes" id="UP001162483">
    <property type="component" value="Unassembled WGS sequence"/>
</dbReference>
<keyword evidence="2" id="KW-1185">Reference proteome</keyword>
<gene>
    <name evidence="1" type="ORF">SPARVUS_LOCUS10753087</name>
</gene>